<gene>
    <name evidence="1" type="ORF">Tci_051264</name>
</gene>
<organism evidence="1">
    <name type="scientific">Tanacetum cinerariifolium</name>
    <name type="common">Dalmatian daisy</name>
    <name type="synonym">Chrysanthemum cinerariifolium</name>
    <dbReference type="NCBI Taxonomy" id="118510"/>
    <lineage>
        <taxon>Eukaryota</taxon>
        <taxon>Viridiplantae</taxon>
        <taxon>Streptophyta</taxon>
        <taxon>Embryophyta</taxon>
        <taxon>Tracheophyta</taxon>
        <taxon>Spermatophyta</taxon>
        <taxon>Magnoliopsida</taxon>
        <taxon>eudicotyledons</taxon>
        <taxon>Gunneridae</taxon>
        <taxon>Pentapetalae</taxon>
        <taxon>asterids</taxon>
        <taxon>campanulids</taxon>
        <taxon>Asterales</taxon>
        <taxon>Asteraceae</taxon>
        <taxon>Asteroideae</taxon>
        <taxon>Anthemideae</taxon>
        <taxon>Anthemidinae</taxon>
        <taxon>Tanacetum</taxon>
    </lineage>
</organism>
<dbReference type="AlphaFoldDB" id="A0A6L2MZA0"/>
<sequence length="515" mass="59803">MFVDTYKMVAFLSKSDTSEGFDQIMDFFNAHTIKYALVVNPTIYVSCIKQFWATATVKKVNDDVQLRFLIDGKKVVVSEAIIRRDLHLDNADGVECLSNADIFDELARMGYEKPHPKITFYKAFYLHNGSRKFNFSKYMFDNMVRNVDSPIKFLMYPRFLQVVMNNQVDDMTTHNTRYTSPALTQKVFANMRRIGKAEEEGKEARKKKKLKHSWFKRLRRVGIAQRVESSTDTILDVNAASKRVSAISAPELVSDAEPIVFDDEDVTMTMDQTLIKLKAEKAKLLDEQIAQKLHDEEVQKAAARDKQEKAYMERALEIQRQGMTYDKVRPIFKREYKKESFKKLRAAKVSGSESTQELPSNDPKEMTEEDVQNMLEIFPVPEFKVEALQVKYPIIDWEIHTEVPSEDKEKALWVELKRLFKPDADDVLWKLQRYMHAPLIWKLYIECGVHHVSSIRGHDIFMLIEKDYPLSNAVMILMLSGKLQVEEDNEMAIDRVMKIFIEASKPRSRSLDTSS</sequence>
<keyword evidence="1" id="KW-0418">Kinase</keyword>
<comment type="caution">
    <text evidence="1">The sequence shown here is derived from an EMBL/GenBank/DDBJ whole genome shotgun (WGS) entry which is preliminary data.</text>
</comment>
<name>A0A6L2MZA0_TANCI</name>
<accession>A0A6L2MZA0</accession>
<proteinExistence type="predicted"/>
<dbReference type="GO" id="GO:0016301">
    <property type="term" value="F:kinase activity"/>
    <property type="evidence" value="ECO:0007669"/>
    <property type="project" value="UniProtKB-KW"/>
</dbReference>
<keyword evidence="1" id="KW-0808">Transferase</keyword>
<evidence type="ECO:0000313" key="1">
    <source>
        <dbReference type="EMBL" id="GEU79286.1"/>
    </source>
</evidence>
<dbReference type="EMBL" id="BKCJ010007840">
    <property type="protein sequence ID" value="GEU79286.1"/>
    <property type="molecule type" value="Genomic_DNA"/>
</dbReference>
<protein>
    <submittedName>
        <fullName evidence="1">Xylulose kinase-1</fullName>
    </submittedName>
</protein>
<reference evidence="1" key="1">
    <citation type="journal article" date="2019" name="Sci. Rep.">
        <title>Draft genome of Tanacetum cinerariifolium, the natural source of mosquito coil.</title>
        <authorList>
            <person name="Yamashiro T."/>
            <person name="Shiraishi A."/>
            <person name="Satake H."/>
            <person name="Nakayama K."/>
        </authorList>
    </citation>
    <scope>NUCLEOTIDE SEQUENCE</scope>
</reference>